<dbReference type="PANTHER" id="PTHR10744">
    <property type="entry name" value="40S RIBOSOMAL PROTEIN S11 FAMILY MEMBER"/>
    <property type="match status" value="1"/>
</dbReference>
<dbReference type="Pfam" id="PF00366">
    <property type="entry name" value="Ribosomal_S17"/>
    <property type="match status" value="1"/>
</dbReference>
<dbReference type="EMBL" id="PFSJ01000026">
    <property type="protein sequence ID" value="PJC23428.1"/>
    <property type="molecule type" value="Genomic_DNA"/>
</dbReference>
<sequence length="82" mass="9483">MSGKILKGNVVLSKMLKTLRVKVGFSKKHARYNKRFVFHNTFKVHCEDVSKYKEGDLVQIIECAPISKSKSWKLLDDVKETK</sequence>
<dbReference type="Gene3D" id="2.40.50.140">
    <property type="entry name" value="Nucleic acid-binding proteins"/>
    <property type="match status" value="1"/>
</dbReference>
<dbReference type="GO" id="GO:0006412">
    <property type="term" value="P:translation"/>
    <property type="evidence" value="ECO:0007669"/>
    <property type="project" value="InterPro"/>
</dbReference>
<keyword evidence="2 4" id="KW-0689">Ribosomal protein</keyword>
<name>A0A2M8EL23_UNCKA</name>
<evidence type="ECO:0000256" key="3">
    <source>
        <dbReference type="ARBA" id="ARBA00023274"/>
    </source>
</evidence>
<comment type="caution">
    <text evidence="4">The sequence shown here is derived from an EMBL/GenBank/DDBJ whole genome shotgun (WGS) entry which is preliminary data.</text>
</comment>
<reference evidence="5" key="1">
    <citation type="submission" date="2017-09" db="EMBL/GenBank/DDBJ databases">
        <title>Depth-based differentiation of microbial function through sediment-hosted aquifers and enrichment of novel symbionts in the deep terrestrial subsurface.</title>
        <authorList>
            <person name="Probst A.J."/>
            <person name="Ladd B."/>
            <person name="Jarett J.K."/>
            <person name="Geller-Mcgrath D.E."/>
            <person name="Sieber C.M.K."/>
            <person name="Emerson J.B."/>
            <person name="Anantharaman K."/>
            <person name="Thomas B.C."/>
            <person name="Malmstrom R."/>
            <person name="Stieglmeier M."/>
            <person name="Klingl A."/>
            <person name="Woyke T."/>
            <person name="Ryan C.M."/>
            <person name="Banfield J.F."/>
        </authorList>
    </citation>
    <scope>NUCLEOTIDE SEQUENCE [LARGE SCALE GENOMIC DNA]</scope>
</reference>
<evidence type="ECO:0000313" key="5">
    <source>
        <dbReference type="Proteomes" id="UP000229756"/>
    </source>
</evidence>
<accession>A0A2M8EL23</accession>
<dbReference type="Proteomes" id="UP000229756">
    <property type="component" value="Unassembled WGS sequence"/>
</dbReference>
<dbReference type="InterPro" id="IPR012340">
    <property type="entry name" value="NA-bd_OB-fold"/>
</dbReference>
<dbReference type="PRINTS" id="PR00973">
    <property type="entry name" value="RIBOSOMALS17"/>
</dbReference>
<dbReference type="PANTHER" id="PTHR10744:SF1">
    <property type="entry name" value="SMALL RIBOSOMAL SUBUNIT PROTEIN US17M"/>
    <property type="match status" value="1"/>
</dbReference>
<dbReference type="CDD" id="cd00364">
    <property type="entry name" value="Ribosomal_uS17"/>
    <property type="match status" value="1"/>
</dbReference>
<comment type="similarity">
    <text evidence="1">Belongs to the universal ribosomal protein uS17 family.</text>
</comment>
<evidence type="ECO:0000256" key="2">
    <source>
        <dbReference type="ARBA" id="ARBA00022980"/>
    </source>
</evidence>
<dbReference type="AlphaFoldDB" id="A0A2M8EL23"/>
<proteinExistence type="inferred from homology"/>
<protein>
    <submittedName>
        <fullName evidence="4">30S ribosomal protein S17</fullName>
    </submittedName>
</protein>
<keyword evidence="3" id="KW-0687">Ribonucleoprotein</keyword>
<dbReference type="GO" id="GO:0003735">
    <property type="term" value="F:structural constituent of ribosome"/>
    <property type="evidence" value="ECO:0007669"/>
    <property type="project" value="InterPro"/>
</dbReference>
<evidence type="ECO:0000256" key="1">
    <source>
        <dbReference type="ARBA" id="ARBA00010254"/>
    </source>
</evidence>
<dbReference type="GO" id="GO:0022627">
    <property type="term" value="C:cytosolic small ribosomal subunit"/>
    <property type="evidence" value="ECO:0007669"/>
    <property type="project" value="TreeGrafter"/>
</dbReference>
<gene>
    <name evidence="4" type="primary">rpsQ</name>
    <name evidence="4" type="ORF">CO058_03805</name>
</gene>
<dbReference type="SUPFAM" id="SSF50249">
    <property type="entry name" value="Nucleic acid-binding proteins"/>
    <property type="match status" value="1"/>
</dbReference>
<organism evidence="4 5">
    <name type="scientific">candidate division WWE3 bacterium CG_4_9_14_0_2_um_filter_35_11</name>
    <dbReference type="NCBI Taxonomy" id="1975077"/>
    <lineage>
        <taxon>Bacteria</taxon>
        <taxon>Katanobacteria</taxon>
    </lineage>
</organism>
<dbReference type="InterPro" id="IPR000266">
    <property type="entry name" value="Ribosomal_uS17"/>
</dbReference>
<evidence type="ECO:0000313" key="4">
    <source>
        <dbReference type="EMBL" id="PJC23428.1"/>
    </source>
</evidence>